<protein>
    <recommendedName>
        <fullName evidence="3">DUF2188 domain-containing protein</fullName>
    </recommendedName>
</protein>
<dbReference type="KEGG" id="mcak:MCCS_14210"/>
<sequence length="60" mass="6844">MTYKFSVWQVYYNNKILVGTYETKQIALQVASKINASGNKLSYVSELKVYGGEANEHTKH</sequence>
<proteinExistence type="predicted"/>
<evidence type="ECO:0000313" key="2">
    <source>
        <dbReference type="Proteomes" id="UP000194154"/>
    </source>
</evidence>
<evidence type="ECO:0008006" key="3">
    <source>
        <dbReference type="Google" id="ProtNLM"/>
    </source>
</evidence>
<evidence type="ECO:0000313" key="1">
    <source>
        <dbReference type="EMBL" id="ARQ07062.1"/>
    </source>
</evidence>
<gene>
    <name evidence="1" type="ORF">MCCS_14210</name>
</gene>
<dbReference type="Proteomes" id="UP000194154">
    <property type="component" value="Chromosome"/>
</dbReference>
<dbReference type="EMBL" id="CP021059">
    <property type="protein sequence ID" value="ARQ07062.1"/>
    <property type="molecule type" value="Genomic_DNA"/>
</dbReference>
<organism evidence="1 2">
    <name type="scientific">Macrococcoides canis</name>
    <dbReference type="NCBI Taxonomy" id="1855823"/>
    <lineage>
        <taxon>Bacteria</taxon>
        <taxon>Bacillati</taxon>
        <taxon>Bacillota</taxon>
        <taxon>Bacilli</taxon>
        <taxon>Bacillales</taxon>
        <taxon>Staphylococcaceae</taxon>
        <taxon>Macrococcoides</taxon>
    </lineage>
</organism>
<name>A0A1W7ABT5_9STAP</name>
<dbReference type="RefSeq" id="WP_086042691.1">
    <property type="nucleotide sequence ID" value="NZ_CBCRZA010000002.1"/>
</dbReference>
<accession>A0A1W7ABT5</accession>
<dbReference type="GeneID" id="35295539"/>
<reference evidence="1 2" key="1">
    <citation type="journal article" date="2017" name="Int. J. Syst. Evol. Microbiol.">
        <title>Macrococcus canis sp. nov., a skin bacterium associated with infections in dogs.</title>
        <authorList>
            <person name="Gobeli Brawand S."/>
            <person name="Cotting K."/>
            <person name="Gomez-Sanz E."/>
            <person name="Collaud A."/>
            <person name="Thomann A."/>
            <person name="Brodard I."/>
            <person name="Rodriguez-Campos S."/>
            <person name="Strauss C."/>
            <person name="Perreten V."/>
        </authorList>
    </citation>
    <scope>NUCLEOTIDE SEQUENCE [LARGE SCALE GENOMIC DNA]</scope>
    <source>
        <strain evidence="1 2">KM45013</strain>
    </source>
</reference>
<keyword evidence="2" id="KW-1185">Reference proteome</keyword>
<dbReference type="STRING" id="1855823.MCCS_14210"/>
<dbReference type="AlphaFoldDB" id="A0A1W7ABT5"/>